<dbReference type="SUPFAM" id="SSF52540">
    <property type="entry name" value="P-loop containing nucleoside triphosphate hydrolases"/>
    <property type="match status" value="1"/>
</dbReference>
<dbReference type="GO" id="GO:0005819">
    <property type="term" value="C:spindle"/>
    <property type="evidence" value="ECO:0007669"/>
    <property type="project" value="TreeGrafter"/>
</dbReference>
<dbReference type="EMBL" id="JAGPYM010000021">
    <property type="protein sequence ID" value="KAH6884108.1"/>
    <property type="molecule type" value="Genomic_DNA"/>
</dbReference>
<dbReference type="Gene3D" id="3.40.850.10">
    <property type="entry name" value="Kinesin motor domain"/>
    <property type="match status" value="1"/>
</dbReference>
<feature type="region of interest" description="Disordered" evidence="2">
    <location>
        <begin position="56"/>
        <end position="76"/>
    </location>
</feature>
<dbReference type="Proteomes" id="UP000777438">
    <property type="component" value="Unassembled WGS sequence"/>
</dbReference>
<dbReference type="InterPro" id="IPR001752">
    <property type="entry name" value="Kinesin_motor_dom"/>
</dbReference>
<proteinExistence type="inferred from homology"/>
<dbReference type="InterPro" id="IPR036961">
    <property type="entry name" value="Kinesin_motor_dom_sf"/>
</dbReference>
<sequence>MLQPNPNPTLPQVLQEGGTSNIFRALHRLYVPKPTPSTPQSSPEPKNTVVAVRIRPRTDEEATLQDQPEAVERRIDSPNVVDAHQLRRGAINKPPTLQTSVFTADRVYAAHQRTSKIYEDVLQPLLPFVREGGTATLFAHGQTGSGKTHTISNLQELVAKDLFNGSLAGEHHVTMTIVELAGNAAYDLLAAGQPISVLEDSFGTTHLRGAVEVPIPSQASMEDYIAIAASRRRTSATDKNSASSRSHAICRIRIKAIPSGPIKIVSPNAGLLYLIDLAGSEVARDCAHDTAVDSARRLKETREINSSLSVLNACIRAKAAVDAGLKKTSRAPVRQSALTKVLKHIFDPSSSTPSKMVVLACLNPCLADVSASKNTLRYAEQCRVIVTKAKAQAYHPNVPTTWSNEQVRQWILHNSGTPPIDGQMLAPFETGAQLLALPFDEFQARCLETPGVTPERAAAFQSKMWQLHTDSNKASGNIDGHPAGTSSRDPRAAALSVPFKSRIRPGMAVSWDAPPNGPLTQPGMNIAIILSDMTAVHAVGALSQATAPGTRYLCAVVTRSHTMVNSGYDVQLWKQVVIDVKSMLSEVILVYDEQARHYFIHV</sequence>
<feature type="binding site" evidence="1">
    <location>
        <begin position="141"/>
        <end position="148"/>
    </location>
    <ligand>
        <name>ATP</name>
        <dbReference type="ChEBI" id="CHEBI:30616"/>
    </ligand>
</feature>
<evidence type="ECO:0000259" key="3">
    <source>
        <dbReference type="PROSITE" id="PS50067"/>
    </source>
</evidence>
<dbReference type="GO" id="GO:0005524">
    <property type="term" value="F:ATP binding"/>
    <property type="evidence" value="ECO:0007669"/>
    <property type="project" value="UniProtKB-UniRule"/>
</dbReference>
<evidence type="ECO:0000313" key="5">
    <source>
        <dbReference type="Proteomes" id="UP000777438"/>
    </source>
</evidence>
<dbReference type="InterPro" id="IPR013761">
    <property type="entry name" value="SAM/pointed_sf"/>
</dbReference>
<keyword evidence="5" id="KW-1185">Reference proteome</keyword>
<dbReference type="SMART" id="SM00129">
    <property type="entry name" value="KISc"/>
    <property type="match status" value="1"/>
</dbReference>
<dbReference type="GO" id="GO:0005874">
    <property type="term" value="C:microtubule"/>
    <property type="evidence" value="ECO:0007669"/>
    <property type="project" value="TreeGrafter"/>
</dbReference>
<dbReference type="GO" id="GO:0008017">
    <property type="term" value="F:microtubule binding"/>
    <property type="evidence" value="ECO:0007669"/>
    <property type="project" value="InterPro"/>
</dbReference>
<dbReference type="InterPro" id="IPR027417">
    <property type="entry name" value="P-loop_NTPase"/>
</dbReference>
<organism evidence="4 5">
    <name type="scientific">Thelonectria olida</name>
    <dbReference type="NCBI Taxonomy" id="1576542"/>
    <lineage>
        <taxon>Eukaryota</taxon>
        <taxon>Fungi</taxon>
        <taxon>Dikarya</taxon>
        <taxon>Ascomycota</taxon>
        <taxon>Pezizomycotina</taxon>
        <taxon>Sordariomycetes</taxon>
        <taxon>Hypocreomycetidae</taxon>
        <taxon>Hypocreales</taxon>
        <taxon>Nectriaceae</taxon>
        <taxon>Thelonectria</taxon>
    </lineage>
</organism>
<dbReference type="GO" id="GO:0005871">
    <property type="term" value="C:kinesin complex"/>
    <property type="evidence" value="ECO:0007669"/>
    <property type="project" value="TreeGrafter"/>
</dbReference>
<comment type="caution">
    <text evidence="4">The sequence shown here is derived from an EMBL/GenBank/DDBJ whole genome shotgun (WGS) entry which is preliminary data.</text>
</comment>
<keyword evidence="1" id="KW-0505">Motor protein</keyword>
<accession>A0A9P8VX19</accession>
<dbReference type="AlphaFoldDB" id="A0A9P8VX19"/>
<dbReference type="Pfam" id="PF00225">
    <property type="entry name" value="Kinesin"/>
    <property type="match status" value="1"/>
</dbReference>
<keyword evidence="1" id="KW-0547">Nucleotide-binding</keyword>
<gene>
    <name evidence="4" type="ORF">B0T10DRAFT_608944</name>
</gene>
<name>A0A9P8VX19_9HYPO</name>
<evidence type="ECO:0000256" key="1">
    <source>
        <dbReference type="PROSITE-ProRule" id="PRU00283"/>
    </source>
</evidence>
<dbReference type="OrthoDB" id="3176171at2759"/>
<dbReference type="InterPro" id="IPR027640">
    <property type="entry name" value="Kinesin-like_fam"/>
</dbReference>
<dbReference type="GO" id="GO:0007018">
    <property type="term" value="P:microtubule-based movement"/>
    <property type="evidence" value="ECO:0007669"/>
    <property type="project" value="InterPro"/>
</dbReference>
<feature type="domain" description="Kinesin motor" evidence="3">
    <location>
        <begin position="47"/>
        <end position="385"/>
    </location>
</feature>
<dbReference type="PANTHER" id="PTHR24115:SF0">
    <property type="entry name" value="FI21273P1-RELATED"/>
    <property type="match status" value="1"/>
</dbReference>
<evidence type="ECO:0000313" key="4">
    <source>
        <dbReference type="EMBL" id="KAH6884108.1"/>
    </source>
</evidence>
<keyword evidence="1" id="KW-0067">ATP-binding</keyword>
<protein>
    <submittedName>
        <fullName evidence="4">P-loop containing nucleoside triphosphate hydrolase protein</fullName>
    </submittedName>
</protein>
<keyword evidence="4" id="KW-0378">Hydrolase</keyword>
<dbReference type="GO" id="GO:0016887">
    <property type="term" value="F:ATP hydrolysis activity"/>
    <property type="evidence" value="ECO:0007669"/>
    <property type="project" value="TreeGrafter"/>
</dbReference>
<dbReference type="PANTHER" id="PTHR24115">
    <property type="entry name" value="KINESIN-RELATED"/>
    <property type="match status" value="1"/>
</dbReference>
<reference evidence="4 5" key="1">
    <citation type="journal article" date="2021" name="Nat. Commun.">
        <title>Genetic determinants of endophytism in the Arabidopsis root mycobiome.</title>
        <authorList>
            <person name="Mesny F."/>
            <person name="Miyauchi S."/>
            <person name="Thiergart T."/>
            <person name="Pickel B."/>
            <person name="Atanasova L."/>
            <person name="Karlsson M."/>
            <person name="Huettel B."/>
            <person name="Barry K.W."/>
            <person name="Haridas S."/>
            <person name="Chen C."/>
            <person name="Bauer D."/>
            <person name="Andreopoulos W."/>
            <person name="Pangilinan J."/>
            <person name="LaButti K."/>
            <person name="Riley R."/>
            <person name="Lipzen A."/>
            <person name="Clum A."/>
            <person name="Drula E."/>
            <person name="Henrissat B."/>
            <person name="Kohler A."/>
            <person name="Grigoriev I.V."/>
            <person name="Martin F.M."/>
            <person name="Hacquard S."/>
        </authorList>
    </citation>
    <scope>NUCLEOTIDE SEQUENCE [LARGE SCALE GENOMIC DNA]</scope>
    <source>
        <strain evidence="4 5">MPI-CAGE-CH-0241</strain>
    </source>
</reference>
<comment type="similarity">
    <text evidence="1">Belongs to the TRAFAC class myosin-kinesin ATPase superfamily. Kinesin family.</text>
</comment>
<dbReference type="PROSITE" id="PS50067">
    <property type="entry name" value="KINESIN_MOTOR_2"/>
    <property type="match status" value="1"/>
</dbReference>
<dbReference type="PRINTS" id="PR00380">
    <property type="entry name" value="KINESINHEAVY"/>
</dbReference>
<evidence type="ECO:0000256" key="2">
    <source>
        <dbReference type="SAM" id="MobiDB-lite"/>
    </source>
</evidence>
<dbReference type="SUPFAM" id="SSF47769">
    <property type="entry name" value="SAM/Pointed domain"/>
    <property type="match status" value="1"/>
</dbReference>
<dbReference type="GO" id="GO:0003777">
    <property type="term" value="F:microtubule motor activity"/>
    <property type="evidence" value="ECO:0007669"/>
    <property type="project" value="InterPro"/>
</dbReference>